<keyword evidence="1" id="KW-1133">Transmembrane helix</keyword>
<dbReference type="AlphaFoldDB" id="A0A433V698"/>
<keyword evidence="3" id="KW-1185">Reference proteome</keyword>
<evidence type="ECO:0000313" key="3">
    <source>
        <dbReference type="Proteomes" id="UP000271624"/>
    </source>
</evidence>
<reference evidence="2" key="2">
    <citation type="journal article" date="2019" name="Genome Biol. Evol.">
        <title>Day and night: Metabolic profiles and evolutionary relationships of six axenic non-marine cyanobacteria.</title>
        <authorList>
            <person name="Will S.E."/>
            <person name="Henke P."/>
            <person name="Boedeker C."/>
            <person name="Huang S."/>
            <person name="Brinkmann H."/>
            <person name="Rohde M."/>
            <person name="Jarek M."/>
            <person name="Friedl T."/>
            <person name="Seufert S."/>
            <person name="Schumacher M."/>
            <person name="Overmann J."/>
            <person name="Neumann-Schaal M."/>
            <person name="Petersen J."/>
        </authorList>
    </citation>
    <scope>NUCLEOTIDE SEQUENCE [LARGE SCALE GENOMIC DNA]</scope>
    <source>
        <strain evidence="2">PCC 7102</strain>
    </source>
</reference>
<evidence type="ECO:0000256" key="1">
    <source>
        <dbReference type="SAM" id="Phobius"/>
    </source>
</evidence>
<keyword evidence="1" id="KW-0812">Transmembrane</keyword>
<protein>
    <submittedName>
        <fullName evidence="2">Uncharacterized protein</fullName>
    </submittedName>
</protein>
<dbReference type="EMBL" id="RSCL01000019">
    <property type="protein sequence ID" value="RUT01643.1"/>
    <property type="molecule type" value="Genomic_DNA"/>
</dbReference>
<dbReference type="RefSeq" id="WP_127084893.1">
    <property type="nucleotide sequence ID" value="NZ_RSCL01000019.1"/>
</dbReference>
<dbReference type="Proteomes" id="UP000271624">
    <property type="component" value="Unassembled WGS sequence"/>
</dbReference>
<evidence type="ECO:0000313" key="2">
    <source>
        <dbReference type="EMBL" id="RUT01643.1"/>
    </source>
</evidence>
<dbReference type="OrthoDB" id="511072at2"/>
<name>A0A433V698_9CYAN</name>
<feature type="transmembrane region" description="Helical" evidence="1">
    <location>
        <begin position="16"/>
        <end position="34"/>
    </location>
</feature>
<gene>
    <name evidence="2" type="ORF">DSM106972_067400</name>
</gene>
<reference evidence="2" key="1">
    <citation type="submission" date="2018-12" db="EMBL/GenBank/DDBJ databases">
        <authorList>
            <person name="Will S."/>
            <person name="Neumann-Schaal M."/>
            <person name="Henke P."/>
        </authorList>
    </citation>
    <scope>NUCLEOTIDE SEQUENCE</scope>
    <source>
        <strain evidence="2">PCC 7102</strain>
    </source>
</reference>
<accession>A0A433V698</accession>
<comment type="caution">
    <text evidence="2">The sequence shown here is derived from an EMBL/GenBank/DDBJ whole genome shotgun (WGS) entry which is preliminary data.</text>
</comment>
<keyword evidence="1" id="KW-0472">Membrane</keyword>
<sequence>MQPILTQNFSFKLSKYQVIPLAAILTILTIMLFFKFSPALNTRATTWESALNNTPAALFKKVLSVDMAPEIDQKLVKVMQIPSQGAGKLYLFDYHSPKLCGAKGCLYSMYTESGELVLQVIANPNLPPLTNLIQVSDTVNQKFPCMVVTQSANKEDMVTNNLYCYEGHKYARFNESLTAVTSEVKGIKK</sequence>
<proteinExistence type="predicted"/>
<organism evidence="2 3">
    <name type="scientific">Dulcicalothrix desertica PCC 7102</name>
    <dbReference type="NCBI Taxonomy" id="232991"/>
    <lineage>
        <taxon>Bacteria</taxon>
        <taxon>Bacillati</taxon>
        <taxon>Cyanobacteriota</taxon>
        <taxon>Cyanophyceae</taxon>
        <taxon>Nostocales</taxon>
        <taxon>Calotrichaceae</taxon>
        <taxon>Dulcicalothrix</taxon>
    </lineage>
</organism>